<reference evidence="1" key="1">
    <citation type="submission" date="2021-05" db="EMBL/GenBank/DDBJ databases">
        <authorList>
            <person name="Alioto T."/>
            <person name="Alioto T."/>
            <person name="Gomez Garrido J."/>
        </authorList>
    </citation>
    <scope>NUCLEOTIDE SEQUENCE</scope>
</reference>
<dbReference type="EMBL" id="HBUE01185488">
    <property type="protein sequence ID" value="CAG6522404.1"/>
    <property type="molecule type" value="Transcribed_RNA"/>
</dbReference>
<dbReference type="EMBL" id="HBUE01291181">
    <property type="protein sequence ID" value="CAG6574021.1"/>
    <property type="molecule type" value="Transcribed_RNA"/>
</dbReference>
<dbReference type="AlphaFoldDB" id="A0A8D8JRY9"/>
<dbReference type="EMBL" id="HBUE01080926">
    <property type="protein sequence ID" value="CAG6477439.1"/>
    <property type="molecule type" value="Transcribed_RNA"/>
</dbReference>
<sequence length="105" mass="11969">MEEQSFRADNSSADAPLTTEWRSTTLRLSRAIYHQLLPCLLPSPQQIAETFAEKEKGEFARTVVGAIVIGDLVKMCSVRREWTRFWLRTAAAPGRLRSPMTGRRF</sequence>
<protein>
    <submittedName>
        <fullName evidence="1">(northern house mosquito) hypothetical protein</fullName>
    </submittedName>
</protein>
<organism evidence="1">
    <name type="scientific">Culex pipiens</name>
    <name type="common">House mosquito</name>
    <dbReference type="NCBI Taxonomy" id="7175"/>
    <lineage>
        <taxon>Eukaryota</taxon>
        <taxon>Metazoa</taxon>
        <taxon>Ecdysozoa</taxon>
        <taxon>Arthropoda</taxon>
        <taxon>Hexapoda</taxon>
        <taxon>Insecta</taxon>
        <taxon>Pterygota</taxon>
        <taxon>Neoptera</taxon>
        <taxon>Endopterygota</taxon>
        <taxon>Diptera</taxon>
        <taxon>Nematocera</taxon>
        <taxon>Culicoidea</taxon>
        <taxon>Culicidae</taxon>
        <taxon>Culicinae</taxon>
        <taxon>Culicini</taxon>
        <taxon>Culex</taxon>
        <taxon>Culex</taxon>
    </lineage>
</organism>
<evidence type="ECO:0000313" key="1">
    <source>
        <dbReference type="EMBL" id="CAG6574021.1"/>
    </source>
</evidence>
<proteinExistence type="predicted"/>
<name>A0A8D8JRY9_CULPI</name>
<dbReference type="EMBL" id="HBUE01291183">
    <property type="protein sequence ID" value="CAG6574022.1"/>
    <property type="molecule type" value="Transcribed_RNA"/>
</dbReference>
<dbReference type="EMBL" id="HBUE01185490">
    <property type="protein sequence ID" value="CAG6522405.1"/>
    <property type="molecule type" value="Transcribed_RNA"/>
</dbReference>
<accession>A0A8D8JRY9</accession>